<dbReference type="InterPro" id="IPR023346">
    <property type="entry name" value="Lysozyme-like_dom_sf"/>
</dbReference>
<dbReference type="eggNOG" id="COG0741">
    <property type="taxonomic scope" value="Bacteria"/>
</dbReference>
<dbReference type="SUPFAM" id="SSF54106">
    <property type="entry name" value="LysM domain"/>
    <property type="match status" value="2"/>
</dbReference>
<dbReference type="InterPro" id="IPR036779">
    <property type="entry name" value="LysM_dom_sf"/>
</dbReference>
<dbReference type="AlphaFoldDB" id="M7NB88"/>
<dbReference type="EMBL" id="AODQ01000004">
    <property type="protein sequence ID" value="EMR04542.1"/>
    <property type="molecule type" value="Genomic_DNA"/>
</dbReference>
<dbReference type="STRING" id="1279009.ADICEAN_00300"/>
<dbReference type="PROSITE" id="PS00922">
    <property type="entry name" value="TRANSGLYCOSYLASE"/>
    <property type="match status" value="1"/>
</dbReference>
<gene>
    <name evidence="4" type="primary">mltD_1</name>
    <name evidence="4" type="ORF">ADICEAN_00300</name>
</gene>
<feature type="chain" id="PRO_5004081860" evidence="2">
    <location>
        <begin position="33"/>
        <end position="492"/>
    </location>
</feature>
<reference evidence="4 5" key="1">
    <citation type="journal article" date="2013" name="Genome Announc.">
        <title>Draft Genome Sequence of Cesiribacter andamanensis Strain AMV16T, Isolated from a Soil Sample from a Mud Volcano in the Andaman Islands, India.</title>
        <authorList>
            <person name="Shivaji S."/>
            <person name="Ara S."/>
            <person name="Begum Z."/>
            <person name="Srinivas T.N."/>
            <person name="Singh A."/>
            <person name="Kumar Pinnaka A."/>
        </authorList>
    </citation>
    <scope>NUCLEOTIDE SEQUENCE [LARGE SCALE GENOMIC DNA]</scope>
    <source>
        <strain evidence="4 5">AMV16</strain>
    </source>
</reference>
<dbReference type="EC" id="4.2.2.-" evidence="4"/>
<dbReference type="Pfam" id="PF01476">
    <property type="entry name" value="LysM"/>
    <property type="match status" value="2"/>
</dbReference>
<dbReference type="Gene3D" id="3.10.350.10">
    <property type="entry name" value="LysM domain"/>
    <property type="match status" value="2"/>
</dbReference>
<feature type="domain" description="LysM" evidence="3">
    <location>
        <begin position="446"/>
        <end position="490"/>
    </location>
</feature>
<dbReference type="GO" id="GO:0008933">
    <property type="term" value="F:peptidoglycan lytic transglycosylase activity"/>
    <property type="evidence" value="ECO:0007669"/>
    <property type="project" value="InterPro"/>
</dbReference>
<evidence type="ECO:0000259" key="3">
    <source>
        <dbReference type="PROSITE" id="PS51782"/>
    </source>
</evidence>
<keyword evidence="2" id="KW-0732">Signal</keyword>
<dbReference type="PANTHER" id="PTHR37423:SF2">
    <property type="entry name" value="MEMBRANE-BOUND LYTIC MUREIN TRANSGLYCOSYLASE C"/>
    <property type="match status" value="1"/>
</dbReference>
<evidence type="ECO:0000313" key="5">
    <source>
        <dbReference type="Proteomes" id="UP000011910"/>
    </source>
</evidence>
<dbReference type="SMART" id="SM00257">
    <property type="entry name" value="LysM"/>
    <property type="match status" value="2"/>
</dbReference>
<dbReference type="InterPro" id="IPR000189">
    <property type="entry name" value="Transglyc_AS"/>
</dbReference>
<dbReference type="GO" id="GO:0000270">
    <property type="term" value="P:peptidoglycan metabolic process"/>
    <property type="evidence" value="ECO:0007669"/>
    <property type="project" value="InterPro"/>
</dbReference>
<dbReference type="eggNOG" id="COG1388">
    <property type="taxonomic scope" value="Bacteria"/>
</dbReference>
<dbReference type="SUPFAM" id="SSF53955">
    <property type="entry name" value="Lysozyme-like"/>
    <property type="match status" value="1"/>
</dbReference>
<dbReference type="InterPro" id="IPR008258">
    <property type="entry name" value="Transglycosylase_SLT_dom_1"/>
</dbReference>
<dbReference type="GO" id="GO:0016020">
    <property type="term" value="C:membrane"/>
    <property type="evidence" value="ECO:0007669"/>
    <property type="project" value="InterPro"/>
</dbReference>
<dbReference type="RefSeq" id="WP_009193710.1">
    <property type="nucleotide sequence ID" value="NZ_AODQ01000004.1"/>
</dbReference>
<evidence type="ECO:0000256" key="2">
    <source>
        <dbReference type="SAM" id="SignalP"/>
    </source>
</evidence>
<dbReference type="CDD" id="cd16894">
    <property type="entry name" value="MltD-like"/>
    <property type="match status" value="1"/>
</dbReference>
<dbReference type="PATRIC" id="fig|1279009.4.peg.300"/>
<dbReference type="OrthoDB" id="9815002at2"/>
<dbReference type="Pfam" id="PF01464">
    <property type="entry name" value="SLT"/>
    <property type="match status" value="1"/>
</dbReference>
<accession>M7NB88</accession>
<name>M7NB88_9BACT</name>
<evidence type="ECO:0000313" key="4">
    <source>
        <dbReference type="EMBL" id="EMR04542.1"/>
    </source>
</evidence>
<comment type="caution">
    <text evidence="4">The sequence shown here is derived from an EMBL/GenBank/DDBJ whole genome shotgun (WGS) entry which is preliminary data.</text>
</comment>
<comment type="similarity">
    <text evidence="1">Belongs to the transglycosylase Slt family.</text>
</comment>
<dbReference type="PANTHER" id="PTHR37423">
    <property type="entry name" value="SOLUBLE LYTIC MUREIN TRANSGLYCOSYLASE-RELATED"/>
    <property type="match status" value="1"/>
</dbReference>
<dbReference type="InterPro" id="IPR018392">
    <property type="entry name" value="LysM"/>
</dbReference>
<dbReference type="Gene3D" id="1.10.530.10">
    <property type="match status" value="1"/>
</dbReference>
<keyword evidence="4" id="KW-0456">Lyase</keyword>
<keyword evidence="5" id="KW-1185">Reference proteome</keyword>
<protein>
    <submittedName>
        <fullName evidence="4">Membrane-bound lytic murein transglycosylase D</fullName>
        <ecNumber evidence="4">4.2.2.-</ecNumber>
    </submittedName>
</protein>
<feature type="domain" description="LysM" evidence="3">
    <location>
        <begin position="373"/>
        <end position="416"/>
    </location>
</feature>
<dbReference type="Proteomes" id="UP000011910">
    <property type="component" value="Unassembled WGS sequence"/>
</dbReference>
<proteinExistence type="inferred from homology"/>
<dbReference type="PROSITE" id="PS51782">
    <property type="entry name" value="LYSM"/>
    <property type="match status" value="2"/>
</dbReference>
<dbReference type="CDD" id="cd00118">
    <property type="entry name" value="LysM"/>
    <property type="match status" value="2"/>
</dbReference>
<feature type="signal peptide" evidence="2">
    <location>
        <begin position="1"/>
        <end position="32"/>
    </location>
</feature>
<sequence length="492" mass="55567">MKLGAIKTIKHYGTCILLATGMGSLSVNYAVAQTTAPEEQQDETGEELVLADSLAPDAIVEISRPFYDYIPDASYELIGERMASMNAQVKVPYNDRVKGFVDYFTIRNREYSRLMLKRRDLYFPMFEKALAKHGMPDDLKYLSIVESGLNPRAKSRVGAAGLWQFMPSTGRIFRLNQNSYVDERLDPEKATEAACRYLKQLYGMFGDWQLALAAYNCGPGNVNKAIRKAGGKKDFWLVYDFLPRETRSYVPQFAAVMYTMRFAEEHNLLPEEYEYQYAQQIDTVHLSRFMSLEALESQLNLCPGTLEALNPELVRKAVPENAGHYALRIPTQTHTYFVANRATILQSTSSINETLLAENAKTEVGSTLNRQRVTYKVKSGDHLTKIASQYGVRVEDIKHWNRLTSNSLRIGQQLAIYASAEQKASINTQLASAQPASKPVQVSQQKVYYVQPGDTLWEISRKHGNVGVDNLKKLNNLRGNEIKVGQKLIITK</sequence>
<organism evidence="4 5">
    <name type="scientific">Cesiribacter andamanensis AMV16</name>
    <dbReference type="NCBI Taxonomy" id="1279009"/>
    <lineage>
        <taxon>Bacteria</taxon>
        <taxon>Pseudomonadati</taxon>
        <taxon>Bacteroidota</taxon>
        <taxon>Cytophagia</taxon>
        <taxon>Cytophagales</taxon>
        <taxon>Cesiribacteraceae</taxon>
        <taxon>Cesiribacter</taxon>
    </lineage>
</organism>
<evidence type="ECO:0000256" key="1">
    <source>
        <dbReference type="ARBA" id="ARBA00007734"/>
    </source>
</evidence>